<dbReference type="PANTHER" id="PTHR43818:SF5">
    <property type="entry name" value="OXIDOREDUCTASE FAMILY PROTEIN"/>
    <property type="match status" value="1"/>
</dbReference>
<dbReference type="InterPro" id="IPR050463">
    <property type="entry name" value="Gfo/Idh/MocA_oxidrdct_glycsds"/>
</dbReference>
<dbReference type="SUPFAM" id="SSF55347">
    <property type="entry name" value="Glyceraldehyde-3-phosphate dehydrogenase-like, C-terminal domain"/>
    <property type="match status" value="1"/>
</dbReference>
<dbReference type="GO" id="GO:0000166">
    <property type="term" value="F:nucleotide binding"/>
    <property type="evidence" value="ECO:0007669"/>
    <property type="project" value="InterPro"/>
</dbReference>
<dbReference type="STRING" id="1194090.SAMN05443144_1256"/>
<dbReference type="InterPro" id="IPR036291">
    <property type="entry name" value="NAD(P)-bd_dom_sf"/>
</dbReference>
<organism evidence="4 5">
    <name type="scientific">Fodinibius roseus</name>
    <dbReference type="NCBI Taxonomy" id="1194090"/>
    <lineage>
        <taxon>Bacteria</taxon>
        <taxon>Pseudomonadati</taxon>
        <taxon>Balneolota</taxon>
        <taxon>Balneolia</taxon>
        <taxon>Balneolales</taxon>
        <taxon>Balneolaceae</taxon>
        <taxon>Fodinibius</taxon>
    </lineage>
</organism>
<accession>A0A1M5IXJ0</accession>
<evidence type="ECO:0000259" key="2">
    <source>
        <dbReference type="Pfam" id="PF01408"/>
    </source>
</evidence>
<name>A0A1M5IXJ0_9BACT</name>
<evidence type="ECO:0000256" key="1">
    <source>
        <dbReference type="SAM" id="MobiDB-lite"/>
    </source>
</evidence>
<proteinExistence type="predicted"/>
<dbReference type="InterPro" id="IPR055170">
    <property type="entry name" value="GFO_IDH_MocA-like_dom"/>
</dbReference>
<reference evidence="4 5" key="1">
    <citation type="submission" date="2016-11" db="EMBL/GenBank/DDBJ databases">
        <authorList>
            <person name="Jaros S."/>
            <person name="Januszkiewicz K."/>
            <person name="Wedrychowicz H."/>
        </authorList>
    </citation>
    <scope>NUCLEOTIDE SEQUENCE [LARGE SCALE GENOMIC DNA]</scope>
    <source>
        <strain evidence="4 5">DSM 21986</strain>
    </source>
</reference>
<evidence type="ECO:0000313" key="4">
    <source>
        <dbReference type="EMBL" id="SHG33078.1"/>
    </source>
</evidence>
<dbReference type="PANTHER" id="PTHR43818">
    <property type="entry name" value="BCDNA.GH03377"/>
    <property type="match status" value="1"/>
</dbReference>
<dbReference type="Gene3D" id="3.40.50.720">
    <property type="entry name" value="NAD(P)-binding Rossmann-like Domain"/>
    <property type="match status" value="1"/>
</dbReference>
<dbReference type="InterPro" id="IPR000683">
    <property type="entry name" value="Gfo/Idh/MocA-like_OxRdtase_N"/>
</dbReference>
<dbReference type="Gene3D" id="3.30.360.10">
    <property type="entry name" value="Dihydrodipicolinate Reductase, domain 2"/>
    <property type="match status" value="1"/>
</dbReference>
<sequence>MVCPDLTPLSLLKDTLIMKKNNNQSRSQFLSKMTFGAAGMLSSNRTGSGSRSAAFQQSEPYVTMDDQAPDGEPLKAGLVGCGGRGSGAAVNFLDAGPNLEITALGDVFRDQLDKCRANLNKARGVEVADEHCYVGFDAYQKVIDSGVDLVIFATPPHFRPMHVKAAIEADKHVFQEKPVAVDPVGARMMMETTQKAKEKQLCMVTGTALRYGKDYIETRERVKDGMIGEIISGQALRNGGALWWIERKPEWSDMEYMLRNWGNFAWLSGDHIVEMHIHHLDQMNWYLGENPRLAYGYGGRQQRISGDQYDYFSIQYEYENGVKVHGSIRQINGTDSGRVEMIKGTEGYVDCGGAIYSHDGETLWEYPYPDEEDTDSPWAVNDPFVQEHVELIKGIRTGPYINDSELQVNSTRMAIMGRMAAYTGREITWDEILNSDLRLGPDTYEFGPVSGIPEEPPVVGTAPSPTNRYS</sequence>
<dbReference type="AlphaFoldDB" id="A0A1M5IXJ0"/>
<keyword evidence="5" id="KW-1185">Reference proteome</keyword>
<protein>
    <submittedName>
        <fullName evidence="4">Predicted dehydrogenase</fullName>
    </submittedName>
</protein>
<evidence type="ECO:0000259" key="3">
    <source>
        <dbReference type="Pfam" id="PF22725"/>
    </source>
</evidence>
<dbReference type="CDD" id="cd02440">
    <property type="entry name" value="AdoMet_MTases"/>
    <property type="match status" value="1"/>
</dbReference>
<dbReference type="OrthoDB" id="127583at2"/>
<feature type="region of interest" description="Disordered" evidence="1">
    <location>
        <begin position="447"/>
        <end position="470"/>
    </location>
</feature>
<dbReference type="Proteomes" id="UP000184041">
    <property type="component" value="Unassembled WGS sequence"/>
</dbReference>
<feature type="domain" description="GFO/IDH/MocA-like oxidoreductase" evidence="3">
    <location>
        <begin position="217"/>
        <end position="348"/>
    </location>
</feature>
<dbReference type="EMBL" id="FQUS01000025">
    <property type="protein sequence ID" value="SHG33078.1"/>
    <property type="molecule type" value="Genomic_DNA"/>
</dbReference>
<gene>
    <name evidence="4" type="ORF">SAMN05443144_1256</name>
</gene>
<dbReference type="SUPFAM" id="SSF51735">
    <property type="entry name" value="NAD(P)-binding Rossmann-fold domains"/>
    <property type="match status" value="1"/>
</dbReference>
<feature type="domain" description="Gfo/Idh/MocA-like oxidoreductase N-terminal" evidence="2">
    <location>
        <begin position="75"/>
        <end position="198"/>
    </location>
</feature>
<evidence type="ECO:0000313" key="5">
    <source>
        <dbReference type="Proteomes" id="UP000184041"/>
    </source>
</evidence>
<dbReference type="Pfam" id="PF01408">
    <property type="entry name" value="GFO_IDH_MocA"/>
    <property type="match status" value="1"/>
</dbReference>
<dbReference type="Pfam" id="PF22725">
    <property type="entry name" value="GFO_IDH_MocA_C3"/>
    <property type="match status" value="1"/>
</dbReference>